<dbReference type="EnsemblPlants" id="Zm00001eb117550_T001">
    <property type="protein sequence ID" value="Zm00001eb117550_P001"/>
    <property type="gene ID" value="Zm00001eb117550"/>
</dbReference>
<dbReference type="GO" id="GO:0005634">
    <property type="term" value="C:nucleus"/>
    <property type="evidence" value="ECO:0007669"/>
    <property type="project" value="UniProtKB-SubCell"/>
</dbReference>
<dbReference type="GO" id="GO:0016757">
    <property type="term" value="F:glycosyltransferase activity"/>
    <property type="evidence" value="ECO:0000318"/>
    <property type="project" value="GO_Central"/>
</dbReference>
<keyword evidence="12" id="KW-1185">Reference proteome</keyword>
<evidence type="ECO:0000313" key="11">
    <source>
        <dbReference type="EnsemblPlants" id="Zm00001eb117550_P001"/>
    </source>
</evidence>
<dbReference type="OMA" id="LHIQNHK"/>
<dbReference type="FunFam" id="3.40.50.2000:FF:000086">
    <property type="entry name" value="Glycosyltransferase"/>
    <property type="match status" value="1"/>
</dbReference>
<evidence type="ECO:0000256" key="7">
    <source>
        <dbReference type="ARBA" id="ARBA00058579"/>
    </source>
</evidence>
<keyword evidence="5" id="KW-0539">Nucleus</keyword>
<dbReference type="PaxDb" id="4577-GRMZM2G131928_P01"/>
<dbReference type="STRING" id="4577.A0A096S680"/>
<proteinExistence type="evidence at protein level"/>
<dbReference type="InterPro" id="IPR002213">
    <property type="entry name" value="UDP_glucos_trans"/>
</dbReference>
<evidence type="ECO:0000313" key="10">
    <source>
        <dbReference type="EMBL" id="ONM27757.1"/>
    </source>
</evidence>
<comment type="similarity">
    <text evidence="3">Belongs to the UDP-glycosyltransferase family.</text>
</comment>
<dbReference type="EMBL" id="CM007648">
    <property type="protein sequence ID" value="ONM27757.1"/>
    <property type="molecule type" value="Genomic_DNA"/>
</dbReference>
<evidence type="ECO:0000256" key="8">
    <source>
        <dbReference type="ARBA" id="ARBA00069714"/>
    </source>
</evidence>
<dbReference type="OrthoDB" id="5835829at2759"/>
<dbReference type="Gramene" id="Zm00001eb117550_T001">
    <property type="protein sequence ID" value="Zm00001eb117550_P001"/>
    <property type="gene ID" value="Zm00001eb117550"/>
</dbReference>
<dbReference type="PANTHER" id="PTHR48048:SF37">
    <property type="entry name" value="UDP-GLYCOSYLTRANSFERASE 71B1"/>
    <property type="match status" value="1"/>
</dbReference>
<evidence type="ECO:0000256" key="1">
    <source>
        <dbReference type="ARBA" id="ARBA00004123"/>
    </source>
</evidence>
<dbReference type="Pfam" id="PF00201">
    <property type="entry name" value="UDPGT"/>
    <property type="match status" value="1"/>
</dbReference>
<dbReference type="Gramene" id="Zm00001eb117550_T002">
    <property type="protein sequence ID" value="Zm00001eb117550_P002"/>
    <property type="gene ID" value="Zm00001eb117550"/>
</dbReference>
<dbReference type="InterPro" id="IPR050481">
    <property type="entry name" value="UDP-glycosyltransf_plant"/>
</dbReference>
<evidence type="ECO:0007829" key="13">
    <source>
        <dbReference type="PeptideAtlas" id="A0A096S680"/>
    </source>
</evidence>
<evidence type="ECO:0000256" key="4">
    <source>
        <dbReference type="ARBA" id="ARBA00022679"/>
    </source>
</evidence>
<comment type="function">
    <text evidence="7">UDP-glycosyltransferase which uses UDP-galactose and malvidin as substrates to catalyze the biosynthesis of malvidin 3-O-galactoside, an anthocyanin conferring purple pigmentation.</text>
</comment>
<reference evidence="11" key="2">
    <citation type="submission" date="2019-07" db="EMBL/GenBank/DDBJ databases">
        <authorList>
            <person name="Seetharam A."/>
            <person name="Woodhouse M."/>
            <person name="Cannon E."/>
        </authorList>
    </citation>
    <scope>NUCLEOTIDE SEQUENCE [LARGE SCALE GENOMIC DNA]</scope>
    <source>
        <strain evidence="11">cv. B73</strain>
    </source>
</reference>
<comment type="pathway">
    <text evidence="2">Pigment biosynthesis; anthocyanin biosynthesis.</text>
</comment>
<dbReference type="SUPFAM" id="SSF53756">
    <property type="entry name" value="UDP-Glycosyltransferase/glycogen phosphorylase"/>
    <property type="match status" value="1"/>
</dbReference>
<dbReference type="EnsemblPlants" id="Zm00001eb117550_T002">
    <property type="protein sequence ID" value="Zm00001eb117550_P002"/>
    <property type="gene ID" value="Zm00001eb117550"/>
</dbReference>
<name>A0A096S680_MAIZE</name>
<evidence type="ECO:0000256" key="6">
    <source>
        <dbReference type="ARBA" id="ARBA00052232"/>
    </source>
</evidence>
<dbReference type="AlphaFoldDB" id="A0A096S680"/>
<keyword evidence="4 10" id="KW-0808">Transferase</keyword>
<dbReference type="ExpressionAtlas" id="A0A096S680">
    <property type="expression patterns" value="baseline"/>
</dbReference>
<dbReference type="SMR" id="A0A096S680"/>
<dbReference type="Proteomes" id="UP000007305">
    <property type="component" value="Chromosome 2"/>
</dbReference>
<evidence type="ECO:0000256" key="9">
    <source>
        <dbReference type="ARBA" id="ARBA00080193"/>
    </source>
</evidence>
<dbReference type="GO" id="GO:0035251">
    <property type="term" value="F:UDP-glucosyltransferase activity"/>
    <property type="evidence" value="ECO:0007669"/>
    <property type="project" value="InterPro"/>
</dbReference>
<evidence type="ECO:0000256" key="5">
    <source>
        <dbReference type="ARBA" id="ARBA00023242"/>
    </source>
</evidence>
<keyword evidence="13" id="KW-1267">Proteomics identification</keyword>
<reference evidence="11" key="3">
    <citation type="submission" date="2021-05" db="UniProtKB">
        <authorList>
            <consortium name="EnsemblPlants"/>
        </authorList>
    </citation>
    <scope>IDENTIFICATION</scope>
    <source>
        <strain evidence="11">cv. B73</strain>
    </source>
</reference>
<sequence>MATPTVVLLPVWGAGHLMPMLEAGKRLLGSVGGGRALSVTVLVMRPPTEHEARGLESVIRRAEEAAAGLDVRFHRLPGVEAPAGCAGPVEFISRVVELHAPHVRAAVAGLACPVAALLLDLFCTPLLDVARDLVAPAVPPPAYVYFTCSAAALSFFLRLPAMCDEVAGEFGDMDGAADIPGLPPVPPLALPTPIMRRELPECKWYAYHGRRFADADGILVNTAAELEPGVLSAIARRGAGCPAAPALYPVGPVVSFAPPTEPPHPCVRWLETQPAASVVLLCFGSRGFFGAAQAREVARGLERSGHRFLWVLRGPPAPGTWSPVDADLAELLPEGFVERTRGRGLVWPAAVPQKEVLAHAAVGGFVTHCGWNSVLESLWFGVPMVPWPLYAEQHLNAFTLVAAMGVAVAMDVDRRRGNFVEAAELERAVRALMGGDNEEGRKAREKAAEMQAGCRKAVEDGGSSTATLTKLSNALCRND</sequence>
<comment type="catalytic activity">
    <reaction evidence="6">
        <text>malvidin + UDP-alpha-D-galactose = malvidin 3-O-beta-D-galactoside + UDP + H(+)</text>
        <dbReference type="Rhea" id="RHEA:74131"/>
        <dbReference type="ChEBI" id="CHEBI:15378"/>
        <dbReference type="ChEBI" id="CHEBI:58223"/>
        <dbReference type="ChEBI" id="CHEBI:66914"/>
        <dbReference type="ChEBI" id="CHEBI:144781"/>
        <dbReference type="ChEBI" id="CHEBI:193100"/>
    </reaction>
    <physiologicalReaction direction="left-to-right" evidence="6">
        <dbReference type="Rhea" id="RHEA:74132"/>
    </physiologicalReaction>
</comment>
<dbReference type="eggNOG" id="KOG1192">
    <property type="taxonomic scope" value="Eukaryota"/>
</dbReference>
<accession>A0A096S680</accession>
<protein>
    <recommendedName>
        <fullName evidence="8">Malvidin galactosylase UGT88C3</fullName>
    </recommendedName>
    <alternativeName>
        <fullName evidence="9">UDP-glycosyltransferase 88C3</fullName>
    </alternativeName>
</protein>
<dbReference type="HOGENOM" id="CLU_001724_3_2_1"/>
<dbReference type="CDD" id="cd03784">
    <property type="entry name" value="GT1_Gtf-like"/>
    <property type="match status" value="1"/>
</dbReference>
<comment type="subcellular location">
    <subcellularLocation>
        <location evidence="1">Nucleus</location>
    </subcellularLocation>
</comment>
<reference evidence="10 12" key="1">
    <citation type="submission" date="2015-12" db="EMBL/GenBank/DDBJ databases">
        <title>Update maize B73 reference genome by single molecule sequencing technologies.</title>
        <authorList>
            <consortium name="Maize Genome Sequencing Project"/>
            <person name="Ware D."/>
        </authorList>
    </citation>
    <scope>NUCLEOTIDE SEQUENCE [LARGE SCALE GENOMIC DNA]</scope>
    <source>
        <strain evidence="12">cv. B73</strain>
        <tissue evidence="10">Seedling</tissue>
    </source>
</reference>
<organism evidence="11 12">
    <name type="scientific">Zea mays</name>
    <name type="common">Maize</name>
    <dbReference type="NCBI Taxonomy" id="4577"/>
    <lineage>
        <taxon>Eukaryota</taxon>
        <taxon>Viridiplantae</taxon>
        <taxon>Streptophyta</taxon>
        <taxon>Embryophyta</taxon>
        <taxon>Tracheophyta</taxon>
        <taxon>Spermatophyta</taxon>
        <taxon>Magnoliopsida</taxon>
        <taxon>Liliopsida</taxon>
        <taxon>Poales</taxon>
        <taxon>Poaceae</taxon>
        <taxon>PACMAD clade</taxon>
        <taxon>Panicoideae</taxon>
        <taxon>Andropogonodae</taxon>
        <taxon>Andropogoneae</taxon>
        <taxon>Tripsacinae</taxon>
        <taxon>Zea</taxon>
    </lineage>
</organism>
<evidence type="ECO:0000256" key="3">
    <source>
        <dbReference type="ARBA" id="ARBA00009995"/>
    </source>
</evidence>
<evidence type="ECO:0000313" key="12">
    <source>
        <dbReference type="Proteomes" id="UP000007305"/>
    </source>
</evidence>
<dbReference type="FunFam" id="3.40.50.2000:FF:000089">
    <property type="entry name" value="Glycosyltransferase"/>
    <property type="match status" value="1"/>
</dbReference>
<gene>
    <name evidence="10" type="ORF">ZEAMMB73_Zm00001d007869</name>
</gene>
<evidence type="ECO:0000256" key="2">
    <source>
        <dbReference type="ARBA" id="ARBA00004935"/>
    </source>
</evidence>
<dbReference type="KEGG" id="zma:103649648"/>
<dbReference type="PANTHER" id="PTHR48048">
    <property type="entry name" value="GLYCOSYLTRANSFERASE"/>
    <property type="match status" value="1"/>
</dbReference>
<dbReference type="Gene3D" id="3.40.50.2000">
    <property type="entry name" value="Glycogen Phosphorylase B"/>
    <property type="match status" value="2"/>
</dbReference>